<feature type="domain" description="Aminotransferase class V" evidence="13">
    <location>
        <begin position="4"/>
        <end position="366"/>
    </location>
</feature>
<dbReference type="UniPathway" id="UPA00266"/>
<comment type="cofactor">
    <cofactor evidence="1 10 11">
        <name>pyridoxal 5'-phosphate</name>
        <dbReference type="ChEBI" id="CHEBI:597326"/>
    </cofactor>
</comment>
<evidence type="ECO:0000256" key="3">
    <source>
        <dbReference type="ARBA" id="ARBA00022490"/>
    </source>
</evidence>
<evidence type="ECO:0000256" key="2">
    <source>
        <dbReference type="ARBA" id="ARBA00006490"/>
    </source>
</evidence>
<dbReference type="PANTHER" id="PTHR11601">
    <property type="entry name" value="CYSTEINE DESULFURYLASE FAMILY MEMBER"/>
    <property type="match status" value="1"/>
</dbReference>
<proteinExistence type="inferred from homology"/>
<evidence type="ECO:0000256" key="12">
    <source>
        <dbReference type="SAM" id="Coils"/>
    </source>
</evidence>
<evidence type="ECO:0000259" key="13">
    <source>
        <dbReference type="Pfam" id="PF00266"/>
    </source>
</evidence>
<dbReference type="Pfam" id="PF00266">
    <property type="entry name" value="Aminotran_5"/>
    <property type="match status" value="1"/>
</dbReference>
<dbReference type="NCBIfam" id="TIGR03402">
    <property type="entry name" value="FeS_nifS"/>
    <property type="match status" value="1"/>
</dbReference>
<keyword evidence="3 10" id="KW-0963">Cytoplasm</keyword>
<dbReference type="EMBL" id="FQWY01000016">
    <property type="protein sequence ID" value="SHG88136.1"/>
    <property type="molecule type" value="Genomic_DNA"/>
</dbReference>
<dbReference type="GO" id="GO:0044571">
    <property type="term" value="P:[2Fe-2S] cluster assembly"/>
    <property type="evidence" value="ECO:0007669"/>
    <property type="project" value="UniProtKB-UniRule"/>
</dbReference>
<keyword evidence="7 10" id="KW-0408">Iron</keyword>
<dbReference type="InterPro" id="IPR015421">
    <property type="entry name" value="PyrdxlP-dep_Trfase_major"/>
</dbReference>
<feature type="binding site" evidence="10">
    <location>
        <position position="237"/>
    </location>
    <ligand>
        <name>pyridoxal 5'-phosphate</name>
        <dbReference type="ChEBI" id="CHEBI:597326"/>
    </ligand>
</feature>
<keyword evidence="4 10" id="KW-0808">Transferase</keyword>
<keyword evidence="15" id="KW-1185">Reference proteome</keyword>
<keyword evidence="5 10" id="KW-0479">Metal-binding</keyword>
<feature type="binding site" evidence="10">
    <location>
        <begin position="199"/>
        <end position="201"/>
    </location>
    <ligand>
        <name>pyridoxal 5'-phosphate</name>
        <dbReference type="ChEBI" id="CHEBI:597326"/>
    </ligand>
</feature>
<feature type="binding site" evidence="10">
    <location>
        <position position="179"/>
    </location>
    <ligand>
        <name>pyridoxal 5'-phosphate</name>
        <dbReference type="ChEBI" id="CHEBI:597326"/>
    </ligand>
</feature>
<dbReference type="FunFam" id="3.40.640.10:FF:000084">
    <property type="entry name" value="IscS-like cysteine desulfurase"/>
    <property type="match status" value="1"/>
</dbReference>
<dbReference type="Proteomes" id="UP000242329">
    <property type="component" value="Unassembled WGS sequence"/>
</dbReference>
<dbReference type="EC" id="2.8.1.7" evidence="10"/>
<dbReference type="PANTHER" id="PTHR11601:SF34">
    <property type="entry name" value="CYSTEINE DESULFURASE"/>
    <property type="match status" value="1"/>
</dbReference>
<feature type="active site" description="Cysteine persulfide intermediate" evidence="10">
    <location>
        <position position="325"/>
    </location>
</feature>
<evidence type="ECO:0000256" key="6">
    <source>
        <dbReference type="ARBA" id="ARBA00022898"/>
    </source>
</evidence>
<dbReference type="HAMAP" id="MF_00331">
    <property type="entry name" value="Cys_desulf_IscS"/>
    <property type="match status" value="1"/>
</dbReference>
<dbReference type="InterPro" id="IPR000192">
    <property type="entry name" value="Aminotrans_V_dom"/>
</dbReference>
<accession>A0A1M5NEV2</accession>
<reference evidence="15" key="1">
    <citation type="submission" date="2016-11" db="EMBL/GenBank/DDBJ databases">
        <authorList>
            <person name="Varghese N."/>
            <person name="Submissions S."/>
        </authorList>
    </citation>
    <scope>NUCLEOTIDE SEQUENCE [LARGE SCALE GENOMIC DNA]</scope>
    <source>
        <strain evidence="15">DSM 11003</strain>
    </source>
</reference>
<dbReference type="InterPro" id="IPR017772">
    <property type="entry name" value="Cys_deSase_NifS_bac/arc"/>
</dbReference>
<dbReference type="GO" id="GO:0051537">
    <property type="term" value="F:2 iron, 2 sulfur cluster binding"/>
    <property type="evidence" value="ECO:0007669"/>
    <property type="project" value="UniProtKB-UniRule"/>
</dbReference>
<evidence type="ECO:0000256" key="5">
    <source>
        <dbReference type="ARBA" id="ARBA00022723"/>
    </source>
</evidence>
<dbReference type="PROSITE" id="PS00595">
    <property type="entry name" value="AA_TRANSFER_CLASS_5"/>
    <property type="match status" value="1"/>
</dbReference>
<evidence type="ECO:0000256" key="9">
    <source>
        <dbReference type="ARBA" id="ARBA00050776"/>
    </source>
</evidence>
<evidence type="ECO:0000256" key="1">
    <source>
        <dbReference type="ARBA" id="ARBA00001933"/>
    </source>
</evidence>
<evidence type="ECO:0000256" key="7">
    <source>
        <dbReference type="ARBA" id="ARBA00023004"/>
    </source>
</evidence>
<dbReference type="GO" id="GO:0030170">
    <property type="term" value="F:pyridoxal phosphate binding"/>
    <property type="evidence" value="ECO:0007669"/>
    <property type="project" value="UniProtKB-UniRule"/>
</dbReference>
<dbReference type="GO" id="GO:0006520">
    <property type="term" value="P:amino acid metabolic process"/>
    <property type="evidence" value="ECO:0007669"/>
    <property type="project" value="InterPro"/>
</dbReference>
<evidence type="ECO:0000313" key="15">
    <source>
        <dbReference type="Proteomes" id="UP000242329"/>
    </source>
</evidence>
<evidence type="ECO:0000256" key="8">
    <source>
        <dbReference type="ARBA" id="ARBA00023014"/>
    </source>
</evidence>
<dbReference type="AlphaFoldDB" id="A0A1M5NEV2"/>
<feature type="binding site" description="via persulfide group" evidence="10">
    <location>
        <position position="325"/>
    </location>
    <ligand>
        <name>[2Fe-2S] cluster</name>
        <dbReference type="ChEBI" id="CHEBI:190135"/>
        <note>ligand shared with IscU</note>
    </ligand>
</feature>
<feature type="binding site" evidence="10">
    <location>
        <position position="151"/>
    </location>
    <ligand>
        <name>pyridoxal 5'-phosphate</name>
        <dbReference type="ChEBI" id="CHEBI:597326"/>
    </ligand>
</feature>
<dbReference type="InterPro" id="IPR016454">
    <property type="entry name" value="Cysteine_dSase"/>
</dbReference>
<dbReference type="Gene3D" id="1.10.260.50">
    <property type="match status" value="1"/>
</dbReference>
<dbReference type="NCBIfam" id="NF002806">
    <property type="entry name" value="PRK02948.1"/>
    <property type="match status" value="1"/>
</dbReference>
<dbReference type="GO" id="GO:1990221">
    <property type="term" value="C:L-cysteine desulfurase complex"/>
    <property type="evidence" value="ECO:0007669"/>
    <property type="project" value="UniProtKB-ARBA"/>
</dbReference>
<keyword evidence="6 10" id="KW-0663">Pyridoxal phosphate</keyword>
<organism evidence="14 15">
    <name type="scientific">Thermosyntropha lipolytica DSM 11003</name>
    <dbReference type="NCBI Taxonomy" id="1123382"/>
    <lineage>
        <taxon>Bacteria</taxon>
        <taxon>Bacillati</taxon>
        <taxon>Bacillota</taxon>
        <taxon>Clostridia</taxon>
        <taxon>Eubacteriales</taxon>
        <taxon>Syntrophomonadaceae</taxon>
        <taxon>Thermosyntropha</taxon>
    </lineage>
</organism>
<keyword evidence="10" id="KW-0001">2Fe-2S</keyword>
<comment type="pathway">
    <text evidence="10">Cofactor biosynthesis; iron-sulfur cluster biosynthesis.</text>
</comment>
<dbReference type="STRING" id="1123382.SAMN02745221_01192"/>
<dbReference type="SUPFAM" id="SSF53383">
    <property type="entry name" value="PLP-dependent transferases"/>
    <property type="match status" value="1"/>
</dbReference>
<dbReference type="Gene3D" id="3.90.1150.10">
    <property type="entry name" value="Aspartate Aminotransferase, domain 1"/>
    <property type="match status" value="1"/>
</dbReference>
<dbReference type="PIRSF" id="PIRSF005572">
    <property type="entry name" value="NifS"/>
    <property type="match status" value="1"/>
</dbReference>
<name>A0A1M5NEV2_9FIRM</name>
<evidence type="ECO:0000313" key="14">
    <source>
        <dbReference type="EMBL" id="SHG88136.1"/>
    </source>
</evidence>
<feature type="binding site" evidence="10">
    <location>
        <begin position="71"/>
        <end position="72"/>
    </location>
    <ligand>
        <name>pyridoxal 5'-phosphate</name>
        <dbReference type="ChEBI" id="CHEBI:597326"/>
    </ligand>
</feature>
<evidence type="ECO:0000256" key="10">
    <source>
        <dbReference type="HAMAP-Rule" id="MF_00331"/>
    </source>
</evidence>
<dbReference type="Gene3D" id="3.40.640.10">
    <property type="entry name" value="Type I PLP-dependent aspartate aminotransferase-like (Major domain)"/>
    <property type="match status" value="1"/>
</dbReference>
<dbReference type="InterPro" id="IPR010240">
    <property type="entry name" value="Cys_deSase_IscS"/>
</dbReference>
<comment type="catalytic activity">
    <reaction evidence="9 10">
        <text>(sulfur carrier)-H + L-cysteine = (sulfur carrier)-SH + L-alanine</text>
        <dbReference type="Rhea" id="RHEA:43892"/>
        <dbReference type="Rhea" id="RHEA-COMP:14737"/>
        <dbReference type="Rhea" id="RHEA-COMP:14739"/>
        <dbReference type="ChEBI" id="CHEBI:29917"/>
        <dbReference type="ChEBI" id="CHEBI:35235"/>
        <dbReference type="ChEBI" id="CHEBI:57972"/>
        <dbReference type="ChEBI" id="CHEBI:64428"/>
        <dbReference type="EC" id="2.8.1.7"/>
    </reaction>
</comment>
<comment type="subcellular location">
    <subcellularLocation>
        <location evidence="10">Cytoplasm</location>
    </subcellularLocation>
</comment>
<protein>
    <recommendedName>
        <fullName evidence="10">Cysteine desulfurase IscS</fullName>
        <ecNumber evidence="10">2.8.1.7</ecNumber>
    </recommendedName>
</protein>
<dbReference type="GO" id="GO:0031071">
    <property type="term" value="F:cysteine desulfurase activity"/>
    <property type="evidence" value="ECO:0007669"/>
    <property type="project" value="UniProtKB-UniRule"/>
</dbReference>
<gene>
    <name evidence="10" type="primary">iscS</name>
    <name evidence="14" type="ORF">SAMN02745221_01192</name>
</gene>
<keyword evidence="12" id="KW-0175">Coiled coil</keyword>
<evidence type="ECO:0000256" key="4">
    <source>
        <dbReference type="ARBA" id="ARBA00022679"/>
    </source>
</evidence>
<feature type="modified residue" description="N6-(pyridoxal phosphate)lysine" evidence="10">
    <location>
        <position position="202"/>
    </location>
</feature>
<comment type="similarity">
    <text evidence="2 10">Belongs to the class-V pyridoxal-phosphate-dependent aminotransferase family. NifS/IscS subfamily.</text>
</comment>
<dbReference type="InterPro" id="IPR015422">
    <property type="entry name" value="PyrdxlP-dep_Trfase_small"/>
</dbReference>
<evidence type="ECO:0000256" key="11">
    <source>
        <dbReference type="RuleBase" id="RU004504"/>
    </source>
</evidence>
<sequence>MKLVYLDHNATTPVASEVLEAMHPYFREDFYNPSSIYSPAQKVREKVEEARLKVARLLNAEPSEIVFTSGGTEANNQAIIGGARANRKKGNHIITSAIEHHAVLDTCLRLEKEGFEVTVLPVDQYGTVSPESLQKAIKPETVLVSIMYANNEVGTVQDIKTLAHIARQNGSLFHTDAVQAVGKIKVDVKELGIDMLSLSAHKFYGPKGIGCLYIKKGVKVESLLTGGGQENKMRAGTENTPGIIGLGRAAEFILENREEMEKRIRELEELLRQGIKDRIPDVIFTGHPENRVPGCVSVCFKYIEGESMLLLLDQQGIMASSGSACSSKSLKASHVLLAMGITPEIAHGSLRLSLGKDTKREDIEYVLEVLPGVVEKLRAMSPLYRRGDG</sequence>
<keyword evidence="8 10" id="KW-0411">Iron-sulfur</keyword>
<comment type="function">
    <text evidence="10">Master enzyme that delivers sulfur to a number of partners involved in Fe-S cluster assembly, tRNA modification or cofactor biosynthesis. Catalyzes the removal of elemental sulfur atoms from cysteine to produce alanine. Functions as a sulfur delivery protein for Fe-S cluster synthesis onto IscU, an Fe-S scaffold assembly protein, as well as other S acceptor proteins.</text>
</comment>
<dbReference type="InterPro" id="IPR020578">
    <property type="entry name" value="Aminotrans_V_PyrdxlP_BS"/>
</dbReference>
<dbReference type="InterPro" id="IPR015424">
    <property type="entry name" value="PyrdxlP-dep_Trfase"/>
</dbReference>
<comment type="subunit">
    <text evidence="10">Homodimer. Forms a heterotetramer with IscU, interacts with other sulfur acceptors.</text>
</comment>
<dbReference type="GO" id="GO:0046872">
    <property type="term" value="F:metal ion binding"/>
    <property type="evidence" value="ECO:0007669"/>
    <property type="project" value="UniProtKB-KW"/>
</dbReference>
<feature type="coiled-coil region" evidence="12">
    <location>
        <begin position="250"/>
        <end position="277"/>
    </location>
</feature>